<name>Q4Q2F5_LEIMA</name>
<evidence type="ECO:0000313" key="4">
    <source>
        <dbReference type="Proteomes" id="UP000000542"/>
    </source>
</evidence>
<dbReference type="GeneID" id="5655171"/>
<dbReference type="Gene3D" id="1.25.40.10">
    <property type="entry name" value="Tetratricopeptide repeat domain"/>
    <property type="match status" value="1"/>
</dbReference>
<dbReference type="InterPro" id="IPR011990">
    <property type="entry name" value="TPR-like_helical_dom_sf"/>
</dbReference>
<dbReference type="Gene3D" id="1.10.287.110">
    <property type="entry name" value="DnaJ domain"/>
    <property type="match status" value="1"/>
</dbReference>
<dbReference type="SUPFAM" id="SSF46565">
    <property type="entry name" value="Chaperone J-domain"/>
    <property type="match status" value="1"/>
</dbReference>
<reference evidence="3 4" key="1">
    <citation type="journal article" date="2005" name="Science">
        <title>The genome of the kinetoplastid parasite, Leishmania major.</title>
        <authorList>
            <person name="Ivens A.C."/>
            <person name="Peacock C.S."/>
            <person name="Worthey E.A."/>
            <person name="Murphy L."/>
            <person name="Aggarwal G."/>
            <person name="Berriman M."/>
            <person name="Sisk E."/>
            <person name="Rajandream M.A."/>
            <person name="Adlem E."/>
            <person name="Aert R."/>
            <person name="Anupama A."/>
            <person name="Apostolou Z."/>
            <person name="Attipoe P."/>
            <person name="Bason N."/>
            <person name="Bauser C."/>
            <person name="Beck A."/>
            <person name="Beverley S.M."/>
            <person name="Bianchettin G."/>
            <person name="Borzym K."/>
            <person name="Bothe G."/>
            <person name="Bruschi C.V."/>
            <person name="Collins M."/>
            <person name="Cadag E."/>
            <person name="Ciarloni L."/>
            <person name="Clayton C."/>
            <person name="Coulson R.M."/>
            <person name="Cronin A."/>
            <person name="Cruz A.K."/>
            <person name="Davies R.M."/>
            <person name="De Gaudenzi J."/>
            <person name="Dobson D.E."/>
            <person name="Duesterhoeft A."/>
            <person name="Fazelina G."/>
            <person name="Fosker N."/>
            <person name="Frasch A.C."/>
            <person name="Fraser A."/>
            <person name="Fuchs M."/>
            <person name="Gabel C."/>
            <person name="Goble A."/>
            <person name="Goffeau A."/>
            <person name="Harris D."/>
            <person name="Hertz-Fowler C."/>
            <person name="Hilbert H."/>
            <person name="Horn D."/>
            <person name="Huang Y."/>
            <person name="Klages S."/>
            <person name="Knights A."/>
            <person name="Kube M."/>
            <person name="Larke N."/>
            <person name="Litvin L."/>
            <person name="Lord A."/>
            <person name="Louie T."/>
            <person name="Marra M."/>
            <person name="Masuy D."/>
            <person name="Matthews K."/>
            <person name="Michaeli S."/>
            <person name="Mottram J.C."/>
            <person name="Muller-Auer S."/>
            <person name="Munden H."/>
            <person name="Nelson S."/>
            <person name="Norbertczak H."/>
            <person name="Oliver K."/>
            <person name="O'neil S."/>
            <person name="Pentony M."/>
            <person name="Pohl T.M."/>
            <person name="Price C."/>
            <person name="Purnelle B."/>
            <person name="Quail M.A."/>
            <person name="Rabbinowitsch E."/>
            <person name="Reinhardt R."/>
            <person name="Rieger M."/>
            <person name="Rinta J."/>
            <person name="Robben J."/>
            <person name="Robertson L."/>
            <person name="Ruiz J.C."/>
            <person name="Rutter S."/>
            <person name="Saunders D."/>
            <person name="Schafer M."/>
            <person name="Schein J."/>
            <person name="Schwartz D.C."/>
            <person name="Seeger K."/>
            <person name="Seyler A."/>
            <person name="Sharp S."/>
            <person name="Shin H."/>
            <person name="Sivam D."/>
            <person name="Squares R."/>
            <person name="Squares S."/>
            <person name="Tosato V."/>
            <person name="Vogt C."/>
            <person name="Volckaert G."/>
            <person name="Wambutt R."/>
            <person name="Warren T."/>
            <person name="Wedler H."/>
            <person name="Woodward J."/>
            <person name="Zhou S."/>
            <person name="Zimmermann W."/>
            <person name="Smith D.F."/>
            <person name="Blackwell J.M."/>
            <person name="Stuart K.D."/>
            <person name="Barrell B."/>
            <person name="Myler P.J."/>
        </authorList>
    </citation>
    <scope>NUCLEOTIDE SEQUENCE [LARGE SCALE GENOMIC DNA]</scope>
    <source>
        <strain evidence="4">MHOM/IL/81/Friedlin</strain>
    </source>
</reference>
<dbReference type="VEuPathDB" id="TriTrypDB:LMJLV39_340045200"/>
<feature type="region of interest" description="Disordered" evidence="1">
    <location>
        <begin position="669"/>
        <end position="700"/>
    </location>
</feature>
<evidence type="ECO:0000313" key="3">
    <source>
        <dbReference type="EMBL" id="CAJ08110.1"/>
    </source>
</evidence>
<dbReference type="Proteomes" id="UP000000542">
    <property type="component" value="Chromosome 34"/>
</dbReference>
<organism evidence="3 4">
    <name type="scientific">Leishmania major</name>
    <dbReference type="NCBI Taxonomy" id="5664"/>
    <lineage>
        <taxon>Eukaryota</taxon>
        <taxon>Discoba</taxon>
        <taxon>Euglenozoa</taxon>
        <taxon>Kinetoplastea</taxon>
        <taxon>Metakinetoplastina</taxon>
        <taxon>Trypanosomatida</taxon>
        <taxon>Trypanosomatidae</taxon>
        <taxon>Leishmaniinae</taxon>
        <taxon>Leishmania</taxon>
    </lineage>
</organism>
<accession>Q4Q2F5</accession>
<dbReference type="STRING" id="5664.Q4Q2F5"/>
<dbReference type="InterPro" id="IPR018253">
    <property type="entry name" value="DnaJ_domain_CS"/>
</dbReference>
<dbReference type="AlphaFoldDB" id="Q4Q2F5"/>
<dbReference type="Pfam" id="PF00226">
    <property type="entry name" value="DnaJ"/>
    <property type="match status" value="1"/>
</dbReference>
<dbReference type="FunFam" id="1.10.287.110:FF:000190">
    <property type="entry name" value="DnaJ domain containing protein, putative"/>
    <property type="match status" value="1"/>
</dbReference>
<sequence>MLLCLHHIPYCSLSLSRVALPQPTHPLFYYLCVPLIACMCRMGFPKGNGWPHVLRLSGATALSLLCVTSNVVRARGLIRWFVPSLLLVSLFMHRATHGFSRSSCVQSSALADVPAAATLAHARHVSETYPRFVSPSVKLPELRAPAPILRSGNANASAKVSESSRVLEGTRCAIRKTPREVEFPAAEDRPCLPFPLEPLKSTSQPFTPSKLVSSDDPPSLVLKKGVAELQKESHLCDTGTVESLLSRQQYVDVYFVASSLLTVGNGAAKVAAGGEKRRLHLLSHRCLCSYALLRFKECCEDGTAALALYRHLQGDSSFSSLGMLDEVLHSRVVQALLGALVMRELYSDAAVLLASVPPVLDTGGDTSSKDFGGIPSPLLVATRQDTLASLASFRQCVAARRWVEAVQIIDGSATAQSWAQATPLCAMVAFVRLEMDDPKAARALLLPYLASLPEPPSWEALSTAPVEHAQLWDNFTSHYVFSTTLLAKASFMSGSAYLNISAALLQRALRLSPSYAPARLFAEFVLSFEAQQQHVDAAVSASDYPKVLSVTAEMLRMPEVTRLVRAELYLVRTQAQWMRGQPLEVVHEASRCEQCDPQCALAFRLRADAFAMMSRETEAAADLAVAKHLNARVGALFDELQVQRSRRNAAQVEAKAKRNSVPAFKSFPSASAPLRSSATESFCGSTRRSGAQARMSTDTELSPSLRTHYDVLGVSSNASEAEIRRRYRRLTLQLHPDRLVGAAESDRRAALEAFQLLGNAYSVLSDTQLRATYDAGLPGLH</sequence>
<dbReference type="KEGG" id="lma:LMJF_34_3870"/>
<dbReference type="CDD" id="cd06257">
    <property type="entry name" value="DnaJ"/>
    <property type="match status" value="1"/>
</dbReference>
<dbReference type="SMART" id="SM00271">
    <property type="entry name" value="DnaJ"/>
    <property type="match status" value="1"/>
</dbReference>
<dbReference type="InParanoid" id="Q4Q2F5"/>
<dbReference type="HOGENOM" id="CLU_358818_0_0_1"/>
<dbReference type="PRINTS" id="PR00625">
    <property type="entry name" value="JDOMAIN"/>
</dbReference>
<dbReference type="RefSeq" id="XP_001686493.1">
    <property type="nucleotide sequence ID" value="XM_001686441.1"/>
</dbReference>
<dbReference type="PANTHER" id="PTHR24074">
    <property type="entry name" value="CO-CHAPERONE PROTEIN DJLA"/>
    <property type="match status" value="1"/>
</dbReference>
<dbReference type="VEuPathDB" id="TriTrypDB:LmjF.34.3870"/>
<dbReference type="eggNOG" id="KOG0714">
    <property type="taxonomic scope" value="Eukaryota"/>
</dbReference>
<evidence type="ECO:0000259" key="2">
    <source>
        <dbReference type="PROSITE" id="PS50076"/>
    </source>
</evidence>
<feature type="compositionally biased region" description="Polar residues" evidence="1">
    <location>
        <begin position="674"/>
        <end position="700"/>
    </location>
</feature>
<dbReference type="PROSITE" id="PS50076">
    <property type="entry name" value="DNAJ_2"/>
    <property type="match status" value="1"/>
</dbReference>
<proteinExistence type="predicted"/>
<dbReference type="InterPro" id="IPR036869">
    <property type="entry name" value="J_dom_sf"/>
</dbReference>
<dbReference type="InterPro" id="IPR001623">
    <property type="entry name" value="DnaJ_domain"/>
</dbReference>
<protein>
    <recommendedName>
        <fullName evidence="2">J domain-containing protein</fullName>
    </recommendedName>
</protein>
<gene>
    <name evidence="3" type="ORF">LMJF_34_3870</name>
</gene>
<evidence type="ECO:0000256" key="1">
    <source>
        <dbReference type="SAM" id="MobiDB-lite"/>
    </source>
</evidence>
<dbReference type="InterPro" id="IPR050817">
    <property type="entry name" value="DjlA_DnaK_co-chaperone"/>
</dbReference>
<feature type="domain" description="J" evidence="2">
    <location>
        <begin position="707"/>
        <end position="777"/>
    </location>
</feature>
<dbReference type="PROSITE" id="PS00636">
    <property type="entry name" value="DNAJ_1"/>
    <property type="match status" value="1"/>
</dbReference>
<reference evidence="3 4" key="2">
    <citation type="journal article" date="2011" name="Genome Res.">
        <title>Chromosome and gene copy number variation allow major structural change between species and strains of Leishmania.</title>
        <authorList>
            <person name="Rogers M.B."/>
            <person name="Hilley J.D."/>
            <person name="Dickens N.J."/>
            <person name="Wilkes J."/>
            <person name="Bates P.A."/>
            <person name="Depledge D.P."/>
            <person name="Harris D."/>
            <person name="Her Y."/>
            <person name="Herzyk P."/>
            <person name="Imamura H."/>
            <person name="Otto T.D."/>
            <person name="Sanders M."/>
            <person name="Seeger K."/>
            <person name="Dujardin J.C."/>
            <person name="Berriman M."/>
            <person name="Smith D.F."/>
            <person name="Hertz-Fowler C."/>
            <person name="Mottram J.C."/>
        </authorList>
    </citation>
    <scope>NUCLEOTIDE SEQUENCE [LARGE SCALE GENOMIC DNA]</scope>
    <source>
        <strain evidence="4">MHOM/IL/81/Friedlin</strain>
    </source>
</reference>
<dbReference type="SUPFAM" id="SSF48452">
    <property type="entry name" value="TPR-like"/>
    <property type="match status" value="1"/>
</dbReference>
<dbReference type="OMA" id="FKECCED"/>
<dbReference type="EMBL" id="FR796430">
    <property type="protein sequence ID" value="CAJ08110.1"/>
    <property type="molecule type" value="Genomic_DNA"/>
</dbReference>
<dbReference type="VEuPathDB" id="TriTrypDB:LMJSD75_340045600"/>
<keyword evidence="4" id="KW-1185">Reference proteome</keyword>
<dbReference type="VEuPathDB" id="TriTrypDB:LMJFC_340049700"/>